<name>A0A927CTR9_9BACL</name>
<comment type="similarity">
    <text evidence="7">Belongs to the binding-protein-dependent transport system permease family.</text>
</comment>
<dbReference type="Gene3D" id="1.10.3720.10">
    <property type="entry name" value="MetI-like"/>
    <property type="match status" value="1"/>
</dbReference>
<evidence type="ECO:0000256" key="5">
    <source>
        <dbReference type="ARBA" id="ARBA00022989"/>
    </source>
</evidence>
<reference evidence="9" key="1">
    <citation type="submission" date="2020-09" db="EMBL/GenBank/DDBJ databases">
        <title>A novel bacterium of genus Paenibacillus, isolated from South China Sea.</title>
        <authorList>
            <person name="Huang H."/>
            <person name="Mo K."/>
            <person name="Hu Y."/>
        </authorList>
    </citation>
    <scope>NUCLEOTIDE SEQUENCE</scope>
    <source>
        <strain evidence="9">IB182493</strain>
    </source>
</reference>
<dbReference type="SUPFAM" id="SSF161098">
    <property type="entry name" value="MetI-like"/>
    <property type="match status" value="1"/>
</dbReference>
<dbReference type="Proteomes" id="UP000632125">
    <property type="component" value="Unassembled WGS sequence"/>
</dbReference>
<dbReference type="CDD" id="cd06261">
    <property type="entry name" value="TM_PBP2"/>
    <property type="match status" value="1"/>
</dbReference>
<feature type="transmembrane region" description="Helical" evidence="7">
    <location>
        <begin position="76"/>
        <end position="95"/>
    </location>
</feature>
<proteinExistence type="inferred from homology"/>
<feature type="transmembrane region" description="Helical" evidence="7">
    <location>
        <begin position="200"/>
        <end position="221"/>
    </location>
</feature>
<evidence type="ECO:0000256" key="7">
    <source>
        <dbReference type="RuleBase" id="RU363032"/>
    </source>
</evidence>
<keyword evidence="3" id="KW-1003">Cell membrane</keyword>
<dbReference type="InterPro" id="IPR000515">
    <property type="entry name" value="MetI-like"/>
</dbReference>
<comment type="subcellular location">
    <subcellularLocation>
        <location evidence="1 7">Cell membrane</location>
        <topology evidence="1 7">Multi-pass membrane protein</topology>
    </subcellularLocation>
</comment>
<accession>A0A927CTR9</accession>
<dbReference type="GO" id="GO:0005886">
    <property type="term" value="C:plasma membrane"/>
    <property type="evidence" value="ECO:0007669"/>
    <property type="project" value="UniProtKB-SubCell"/>
</dbReference>
<evidence type="ECO:0000256" key="4">
    <source>
        <dbReference type="ARBA" id="ARBA00022692"/>
    </source>
</evidence>
<evidence type="ECO:0000256" key="3">
    <source>
        <dbReference type="ARBA" id="ARBA00022475"/>
    </source>
</evidence>
<dbReference type="EMBL" id="JACXIY010000059">
    <property type="protein sequence ID" value="MBD2872768.1"/>
    <property type="molecule type" value="Genomic_DNA"/>
</dbReference>
<keyword evidence="4 7" id="KW-0812">Transmembrane</keyword>
<organism evidence="9 10">
    <name type="scientific">Paenibacillus arenilitoris</name>
    <dbReference type="NCBI Taxonomy" id="2772299"/>
    <lineage>
        <taxon>Bacteria</taxon>
        <taxon>Bacillati</taxon>
        <taxon>Bacillota</taxon>
        <taxon>Bacilli</taxon>
        <taxon>Bacillales</taxon>
        <taxon>Paenibacillaceae</taxon>
        <taxon>Paenibacillus</taxon>
    </lineage>
</organism>
<keyword evidence="2 7" id="KW-0813">Transport</keyword>
<sequence length="290" mass="32482">MKLQQNSLKRSVIYAVLILIAVAMIMPLLIMIFTSLKGDAEFASEVKTFLPKEWKFSNYILALQATNWAVYFKNSFIVTVIAVAGSLFFNTLSGYSFARLKFKGRDMIFICLLLGLMVPAQVTIIPQFMIMKSIPFFGGNDIWGNGGNGWLDTYASLIIPELSGAFGIFFARQFYLSFPKELDEAAEIDGCGILMRYFKIYLPMSGPIIASLGILKTVAVWNDFFHPLVFTTKEAMRTVQLGLSVFQGQYSVAYNLQMAATMVVSLPLIIMFFVFQKHFVQSLLSSSVKG</sequence>
<keyword evidence="10" id="KW-1185">Reference proteome</keyword>
<dbReference type="PANTHER" id="PTHR43744">
    <property type="entry name" value="ABC TRANSPORTER PERMEASE PROTEIN MG189-RELATED-RELATED"/>
    <property type="match status" value="1"/>
</dbReference>
<dbReference type="PROSITE" id="PS50928">
    <property type="entry name" value="ABC_TM1"/>
    <property type="match status" value="1"/>
</dbReference>
<feature type="transmembrane region" description="Helical" evidence="7">
    <location>
        <begin position="107"/>
        <end position="130"/>
    </location>
</feature>
<evidence type="ECO:0000256" key="2">
    <source>
        <dbReference type="ARBA" id="ARBA00022448"/>
    </source>
</evidence>
<evidence type="ECO:0000313" key="9">
    <source>
        <dbReference type="EMBL" id="MBD2872768.1"/>
    </source>
</evidence>
<keyword evidence="5 7" id="KW-1133">Transmembrane helix</keyword>
<gene>
    <name evidence="9" type="ORF">IDH41_29820</name>
</gene>
<dbReference type="Pfam" id="PF00528">
    <property type="entry name" value="BPD_transp_1"/>
    <property type="match status" value="1"/>
</dbReference>
<dbReference type="PANTHER" id="PTHR43744:SF12">
    <property type="entry name" value="ABC TRANSPORTER PERMEASE PROTEIN MG189-RELATED"/>
    <property type="match status" value="1"/>
</dbReference>
<evidence type="ECO:0000256" key="1">
    <source>
        <dbReference type="ARBA" id="ARBA00004651"/>
    </source>
</evidence>
<feature type="transmembrane region" description="Helical" evidence="7">
    <location>
        <begin position="150"/>
        <end position="171"/>
    </location>
</feature>
<evidence type="ECO:0000313" key="10">
    <source>
        <dbReference type="Proteomes" id="UP000632125"/>
    </source>
</evidence>
<feature type="transmembrane region" description="Helical" evidence="7">
    <location>
        <begin position="12"/>
        <end position="33"/>
    </location>
</feature>
<dbReference type="AlphaFoldDB" id="A0A927CTR9"/>
<dbReference type="GO" id="GO:0055085">
    <property type="term" value="P:transmembrane transport"/>
    <property type="evidence" value="ECO:0007669"/>
    <property type="project" value="InterPro"/>
</dbReference>
<evidence type="ECO:0000256" key="6">
    <source>
        <dbReference type="ARBA" id="ARBA00023136"/>
    </source>
</evidence>
<feature type="transmembrane region" description="Helical" evidence="7">
    <location>
        <begin position="252"/>
        <end position="275"/>
    </location>
</feature>
<evidence type="ECO:0000259" key="8">
    <source>
        <dbReference type="PROSITE" id="PS50928"/>
    </source>
</evidence>
<keyword evidence="6 7" id="KW-0472">Membrane</keyword>
<comment type="caution">
    <text evidence="9">The sequence shown here is derived from an EMBL/GenBank/DDBJ whole genome shotgun (WGS) entry which is preliminary data.</text>
</comment>
<feature type="domain" description="ABC transmembrane type-1" evidence="8">
    <location>
        <begin position="72"/>
        <end position="275"/>
    </location>
</feature>
<dbReference type="RefSeq" id="WP_190867762.1">
    <property type="nucleotide sequence ID" value="NZ_JACXIY010000059.1"/>
</dbReference>
<protein>
    <submittedName>
        <fullName evidence="9">Carbohydrate ABC transporter permease</fullName>
    </submittedName>
</protein>
<dbReference type="InterPro" id="IPR035906">
    <property type="entry name" value="MetI-like_sf"/>
</dbReference>